<evidence type="ECO:0000313" key="9">
    <source>
        <dbReference type="Proteomes" id="UP000244855"/>
    </source>
</evidence>
<feature type="transmembrane region" description="Helical" evidence="6">
    <location>
        <begin position="132"/>
        <end position="151"/>
    </location>
</feature>
<proteinExistence type="predicted"/>
<feature type="transmembrane region" description="Helical" evidence="6">
    <location>
        <begin position="163"/>
        <end position="184"/>
    </location>
</feature>
<dbReference type="OrthoDB" id="2962993at2759"/>
<dbReference type="InterPro" id="IPR036259">
    <property type="entry name" value="MFS_trans_sf"/>
</dbReference>
<evidence type="ECO:0000256" key="2">
    <source>
        <dbReference type="ARBA" id="ARBA00022448"/>
    </source>
</evidence>
<feature type="transmembrane region" description="Helical" evidence="6">
    <location>
        <begin position="392"/>
        <end position="409"/>
    </location>
</feature>
<dbReference type="PANTHER" id="PTHR43791">
    <property type="entry name" value="PERMEASE-RELATED"/>
    <property type="match status" value="1"/>
</dbReference>
<feature type="transmembrane region" description="Helical" evidence="6">
    <location>
        <begin position="366"/>
        <end position="386"/>
    </location>
</feature>
<feature type="transmembrane region" description="Helical" evidence="6">
    <location>
        <begin position="227"/>
        <end position="249"/>
    </location>
</feature>
<evidence type="ECO:0000256" key="3">
    <source>
        <dbReference type="ARBA" id="ARBA00022692"/>
    </source>
</evidence>
<accession>A0A2V1DIA9</accession>
<feature type="transmembrane region" description="Helical" evidence="6">
    <location>
        <begin position="298"/>
        <end position="317"/>
    </location>
</feature>
<dbReference type="PANTHER" id="PTHR43791:SF54">
    <property type="entry name" value="MAJOR FACILITATOR SUPERFAMILY (MFS) PROFILE DOMAIN-CONTAINING PROTEIN-RELATED"/>
    <property type="match status" value="1"/>
</dbReference>
<evidence type="ECO:0000256" key="1">
    <source>
        <dbReference type="ARBA" id="ARBA00004141"/>
    </source>
</evidence>
<reference evidence="8 9" key="1">
    <citation type="journal article" date="2018" name="Sci. Rep.">
        <title>Comparative genomics provides insights into the lifestyle and reveals functional heterogeneity of dark septate endophytic fungi.</title>
        <authorList>
            <person name="Knapp D.G."/>
            <person name="Nemeth J.B."/>
            <person name="Barry K."/>
            <person name="Hainaut M."/>
            <person name="Henrissat B."/>
            <person name="Johnson J."/>
            <person name="Kuo A."/>
            <person name="Lim J.H.P."/>
            <person name="Lipzen A."/>
            <person name="Nolan M."/>
            <person name="Ohm R.A."/>
            <person name="Tamas L."/>
            <person name="Grigoriev I.V."/>
            <person name="Spatafora J.W."/>
            <person name="Nagy L.G."/>
            <person name="Kovacs G.M."/>
        </authorList>
    </citation>
    <scope>NUCLEOTIDE SEQUENCE [LARGE SCALE GENOMIC DNA]</scope>
    <source>
        <strain evidence="8 9">DSE2036</strain>
    </source>
</reference>
<keyword evidence="4 6" id="KW-1133">Transmembrane helix</keyword>
<evidence type="ECO:0000313" key="8">
    <source>
        <dbReference type="EMBL" id="PVH97860.1"/>
    </source>
</evidence>
<dbReference type="PROSITE" id="PS50850">
    <property type="entry name" value="MFS"/>
    <property type="match status" value="1"/>
</dbReference>
<dbReference type="GO" id="GO:0022857">
    <property type="term" value="F:transmembrane transporter activity"/>
    <property type="evidence" value="ECO:0007669"/>
    <property type="project" value="InterPro"/>
</dbReference>
<dbReference type="InterPro" id="IPR011701">
    <property type="entry name" value="MFS"/>
</dbReference>
<dbReference type="Gene3D" id="1.20.1250.20">
    <property type="entry name" value="MFS general substrate transporter like domains"/>
    <property type="match status" value="2"/>
</dbReference>
<organism evidence="8 9">
    <name type="scientific">Periconia macrospinosa</name>
    <dbReference type="NCBI Taxonomy" id="97972"/>
    <lineage>
        <taxon>Eukaryota</taxon>
        <taxon>Fungi</taxon>
        <taxon>Dikarya</taxon>
        <taxon>Ascomycota</taxon>
        <taxon>Pezizomycotina</taxon>
        <taxon>Dothideomycetes</taxon>
        <taxon>Pleosporomycetidae</taxon>
        <taxon>Pleosporales</taxon>
        <taxon>Massarineae</taxon>
        <taxon>Periconiaceae</taxon>
        <taxon>Periconia</taxon>
    </lineage>
</organism>
<feature type="transmembrane region" description="Helical" evidence="6">
    <location>
        <begin position="196"/>
        <end position="215"/>
    </location>
</feature>
<name>A0A2V1DIA9_9PLEO</name>
<feature type="transmembrane region" description="Helical" evidence="6">
    <location>
        <begin position="337"/>
        <end position="354"/>
    </location>
</feature>
<dbReference type="EMBL" id="KZ805426">
    <property type="protein sequence ID" value="PVH97860.1"/>
    <property type="molecule type" value="Genomic_DNA"/>
</dbReference>
<dbReference type="InterPro" id="IPR020846">
    <property type="entry name" value="MFS_dom"/>
</dbReference>
<dbReference type="SUPFAM" id="SSF103473">
    <property type="entry name" value="MFS general substrate transporter"/>
    <property type="match status" value="1"/>
</dbReference>
<keyword evidence="3 6" id="KW-0812">Transmembrane</keyword>
<dbReference type="GO" id="GO:0016020">
    <property type="term" value="C:membrane"/>
    <property type="evidence" value="ECO:0007669"/>
    <property type="project" value="UniProtKB-SubCell"/>
</dbReference>
<keyword evidence="9" id="KW-1185">Reference proteome</keyword>
<dbReference type="AlphaFoldDB" id="A0A2V1DIA9"/>
<evidence type="ECO:0000259" key="7">
    <source>
        <dbReference type="PROSITE" id="PS50850"/>
    </source>
</evidence>
<gene>
    <name evidence="8" type="ORF">DM02DRAFT_532325</name>
</gene>
<evidence type="ECO:0000256" key="6">
    <source>
        <dbReference type="SAM" id="Phobius"/>
    </source>
</evidence>
<sequence length="520" mass="58279">MSLAQEKGEIQQLEDRRDSVDPPKLNQIVQIDNFHVLGLDPEDAEFYINFSEERRKRVIHKVDIRLVPMLAVLYLISHIDRANIGNAKIEGLVEDLGLSGVEWNIVLSVFFVPYVLLEVPSNMLLKKFKRPSVYLGILITCWGVIMTMMGVVKNFAGLLVTRILLGVFEAGFFPGAIYLCSYWYMPKDLATRISYFYCASALSGAFSGLLAAAIAKMDGVGGYEGWRWIFLLEGVATVLLGVSCFFLLIDSPTLSTRWLEPEEIRFLELQRFIKDGGRIGEEEKHFRWKDLKMVLCNWRLYMQAYILLCISACSYGTKFTLPTITKSMGFNNTNAQLMSVPPYVAGAISSVVFARLSDRFYWRLPFVAIPLSFIFIGYSVIISFNGKLSSNIGPAFFGIILTCMGIYPIQPAGSSWAANNLAPSSRRAIGVAFNICVGNIGGVIGSYMYLDSEKPKYYTGFGLSLAFGASGFLVAFLLELSYKWGNTKKAKMSEDEIRAKYTDQQLMDLGDKSPLFKYVL</sequence>
<feature type="transmembrane region" description="Helical" evidence="6">
    <location>
        <begin position="461"/>
        <end position="482"/>
    </location>
</feature>
<keyword evidence="5 6" id="KW-0472">Membrane</keyword>
<dbReference type="Proteomes" id="UP000244855">
    <property type="component" value="Unassembled WGS sequence"/>
</dbReference>
<comment type="subcellular location">
    <subcellularLocation>
        <location evidence="1">Membrane</location>
        <topology evidence="1">Multi-pass membrane protein</topology>
    </subcellularLocation>
</comment>
<keyword evidence="2" id="KW-0813">Transport</keyword>
<dbReference type="FunFam" id="1.20.1250.20:FF:000364">
    <property type="entry name" value="MFS general substrate transporter"/>
    <property type="match status" value="1"/>
</dbReference>
<feature type="domain" description="Major facilitator superfamily (MFS) profile" evidence="7">
    <location>
        <begin position="66"/>
        <end position="483"/>
    </location>
</feature>
<protein>
    <submittedName>
        <fullName evidence="8">Putative MFS transporter</fullName>
    </submittedName>
</protein>
<evidence type="ECO:0000256" key="4">
    <source>
        <dbReference type="ARBA" id="ARBA00022989"/>
    </source>
</evidence>
<dbReference type="Pfam" id="PF07690">
    <property type="entry name" value="MFS_1"/>
    <property type="match status" value="1"/>
</dbReference>
<evidence type="ECO:0000256" key="5">
    <source>
        <dbReference type="ARBA" id="ARBA00023136"/>
    </source>
</evidence>
<feature type="transmembrane region" description="Helical" evidence="6">
    <location>
        <begin position="429"/>
        <end position="449"/>
    </location>
</feature>
<dbReference type="FunFam" id="1.20.1250.20:FF:000034">
    <property type="entry name" value="MFS general substrate transporter"/>
    <property type="match status" value="1"/>
</dbReference>